<evidence type="ECO:0000313" key="2">
    <source>
        <dbReference type="EMBL" id="MBO0512291.1"/>
    </source>
</evidence>
<dbReference type="PANTHER" id="PTHR35400:SF3">
    <property type="entry name" value="SLL1072 PROTEIN"/>
    <property type="match status" value="1"/>
</dbReference>
<dbReference type="GO" id="GO:0004519">
    <property type="term" value="F:endonuclease activity"/>
    <property type="evidence" value="ECO:0007669"/>
    <property type="project" value="UniProtKB-KW"/>
</dbReference>
<organism evidence="2 3">
    <name type="scientific">Streptomyces beijiangensis</name>
    <dbReference type="NCBI Taxonomy" id="163361"/>
    <lineage>
        <taxon>Bacteria</taxon>
        <taxon>Bacillati</taxon>
        <taxon>Actinomycetota</taxon>
        <taxon>Actinomycetes</taxon>
        <taxon>Kitasatosporales</taxon>
        <taxon>Streptomycetaceae</taxon>
        <taxon>Streptomyces</taxon>
    </lineage>
</organism>
<gene>
    <name evidence="2" type="ORF">J0695_10775</name>
</gene>
<protein>
    <submittedName>
        <fullName evidence="2">Uma2 family endonuclease</fullName>
    </submittedName>
</protein>
<dbReference type="AlphaFoldDB" id="A0A939F5J4"/>
<sequence>MTEQRIDKNLPYLLELAREVEKEHGRGVEAHVVDGIVMMSPMEPVHFRTQDQINDQLKQQVEAGWTVLGESEFAHPTWDRKRTPDLYVWDGDEEDNMPFDPEHIGFVIEVVSRSSVENDYIHKPRAYAGVGIDAYLILDPYTRAWTLMTDPGPSGYRERATGAYGKTLVVAAGDREYQVVTEGLPEAKLWQQIEAWPVHRTDPHAAS</sequence>
<keyword evidence="2" id="KW-0255">Endonuclease</keyword>
<dbReference type="SUPFAM" id="SSF52980">
    <property type="entry name" value="Restriction endonuclease-like"/>
    <property type="match status" value="1"/>
</dbReference>
<dbReference type="PANTHER" id="PTHR35400">
    <property type="entry name" value="SLR1083 PROTEIN"/>
    <property type="match status" value="1"/>
</dbReference>
<evidence type="ECO:0000313" key="3">
    <source>
        <dbReference type="Proteomes" id="UP000664167"/>
    </source>
</evidence>
<keyword evidence="2" id="KW-0378">Hydrolase</keyword>
<name>A0A939F5J4_9ACTN</name>
<dbReference type="RefSeq" id="WP_206961685.1">
    <property type="nucleotide sequence ID" value="NZ_BAAAJJ010000006.1"/>
</dbReference>
<keyword evidence="3" id="KW-1185">Reference proteome</keyword>
<comment type="caution">
    <text evidence="2">The sequence shown here is derived from an EMBL/GenBank/DDBJ whole genome shotgun (WGS) entry which is preliminary data.</text>
</comment>
<dbReference type="Pfam" id="PF05685">
    <property type="entry name" value="Uma2"/>
    <property type="match status" value="1"/>
</dbReference>
<dbReference type="Proteomes" id="UP000664167">
    <property type="component" value="Unassembled WGS sequence"/>
</dbReference>
<dbReference type="InterPro" id="IPR008538">
    <property type="entry name" value="Uma2"/>
</dbReference>
<feature type="domain" description="Putative restriction endonuclease" evidence="1">
    <location>
        <begin position="27"/>
        <end position="168"/>
    </location>
</feature>
<dbReference type="Gene3D" id="3.90.1570.10">
    <property type="entry name" value="tt1808, chain A"/>
    <property type="match status" value="1"/>
</dbReference>
<accession>A0A939F5J4</accession>
<evidence type="ECO:0000259" key="1">
    <source>
        <dbReference type="Pfam" id="PF05685"/>
    </source>
</evidence>
<dbReference type="InterPro" id="IPR011335">
    <property type="entry name" value="Restrct_endonuc-II-like"/>
</dbReference>
<dbReference type="EMBL" id="JAFLRJ010000095">
    <property type="protein sequence ID" value="MBO0512291.1"/>
    <property type="molecule type" value="Genomic_DNA"/>
</dbReference>
<reference evidence="2" key="1">
    <citation type="submission" date="2021-03" db="EMBL/GenBank/DDBJ databases">
        <title>Streptomyces poriferae sp. nov., a novel marine sponge-derived Actinobacteria species with anti-MRSA activity.</title>
        <authorList>
            <person name="Sandoval-Powers M."/>
            <person name="Kralova S."/>
            <person name="Nguyen G.-S."/>
            <person name="Fawwal D."/>
            <person name="Degnes K."/>
            <person name="Klinkenberg G."/>
            <person name="Sletta H."/>
            <person name="Wentzel A."/>
            <person name="Liles M.R."/>
        </authorList>
    </citation>
    <scope>NUCLEOTIDE SEQUENCE</scope>
    <source>
        <strain evidence="2">DSM 41794</strain>
    </source>
</reference>
<keyword evidence="2" id="KW-0540">Nuclease</keyword>
<proteinExistence type="predicted"/>
<dbReference type="InterPro" id="IPR012296">
    <property type="entry name" value="Nuclease_put_TT1808"/>
</dbReference>
<dbReference type="CDD" id="cd06260">
    <property type="entry name" value="DUF820-like"/>
    <property type="match status" value="1"/>
</dbReference>